<dbReference type="EMBL" id="JAFBIL020000003">
    <property type="protein sequence ID" value="MBZ2207298.1"/>
    <property type="molecule type" value="Genomic_DNA"/>
</dbReference>
<evidence type="ECO:0000313" key="2">
    <source>
        <dbReference type="Proteomes" id="UP000809349"/>
    </source>
</evidence>
<keyword evidence="2" id="KW-1185">Reference proteome</keyword>
<reference evidence="1 2" key="1">
    <citation type="submission" date="2021-08" db="EMBL/GenBank/DDBJ databases">
        <title>Massilia sp. R798.</title>
        <authorList>
            <person name="Baek J.H."/>
            <person name="Jung H.S."/>
            <person name="Kim K.R."/>
            <person name="Jeon C.O."/>
        </authorList>
    </citation>
    <scope>NUCLEOTIDE SEQUENCE [LARGE SCALE GENOMIC DNA]</scope>
    <source>
        <strain evidence="1 2">R798</strain>
    </source>
</reference>
<gene>
    <name evidence="1" type="ORF">I4X03_008495</name>
</gene>
<dbReference type="SUPFAM" id="SSF56954">
    <property type="entry name" value="Outer membrane efflux proteins (OEP)"/>
    <property type="match status" value="1"/>
</dbReference>
<sequence length="432" mass="46777">MTNARTGQSVQFSKPGADATAVERSVAQLLGKQLTADSAVQLALLNNKGLQASFAQLGIAEADLVQAGWMSNPSFSFGRMSGAHAVEIERAVMFDILGLLTIPVRSKIEGRRFDLAKLQAASDAVKLAADTRKAYFNAVAAQQTALYSAQVRASAEASAELARRMAQAGNFSKLTQAREQAFYADTTAQLARSRHNATVAREQLLRLMGVWGEHTAIMLPDRLPDLPAAPANGDNAEALAMEQRLDIQLAKGEAAMTASALGLSKATRFINVLEAGYMNTSKSGEPRENGYEIELQLPLFDWGGSRIAKAEGLYMQSVHRTADAAIRARSQVREAYSAYRTSYDLARHYRDEIVPLRKKISDEMLLRYNGMLIGVFELLADARDQVGSVNASIEAQRDYWIAETDLHAAINGTGGAAMQLRAEASAEAPQGH</sequence>
<proteinExistence type="predicted"/>
<dbReference type="PANTHER" id="PTHR30203">
    <property type="entry name" value="OUTER MEMBRANE CATION EFFLUX PROTEIN"/>
    <property type="match status" value="1"/>
</dbReference>
<protein>
    <submittedName>
        <fullName evidence="1">TolC family protein</fullName>
    </submittedName>
</protein>
<dbReference type="PANTHER" id="PTHR30203:SF24">
    <property type="entry name" value="BLR4935 PROTEIN"/>
    <property type="match status" value="1"/>
</dbReference>
<dbReference type="Gene3D" id="1.20.1600.10">
    <property type="entry name" value="Outer membrane efflux proteins (OEP)"/>
    <property type="match status" value="1"/>
</dbReference>
<evidence type="ECO:0000313" key="1">
    <source>
        <dbReference type="EMBL" id="MBZ2207298.1"/>
    </source>
</evidence>
<name>A0ABS7SMA2_9BURK</name>
<accession>A0ABS7SMA2</accession>
<dbReference type="InterPro" id="IPR010131">
    <property type="entry name" value="MdtP/NodT-like"/>
</dbReference>
<organism evidence="1 2">
    <name type="scientific">Massilia soli</name>
    <dbReference type="NCBI Taxonomy" id="2792854"/>
    <lineage>
        <taxon>Bacteria</taxon>
        <taxon>Pseudomonadati</taxon>
        <taxon>Pseudomonadota</taxon>
        <taxon>Betaproteobacteria</taxon>
        <taxon>Burkholderiales</taxon>
        <taxon>Oxalobacteraceae</taxon>
        <taxon>Telluria group</taxon>
        <taxon>Massilia</taxon>
    </lineage>
</organism>
<dbReference type="Proteomes" id="UP000809349">
    <property type="component" value="Unassembled WGS sequence"/>
</dbReference>
<comment type="caution">
    <text evidence="1">The sequence shown here is derived from an EMBL/GenBank/DDBJ whole genome shotgun (WGS) entry which is preliminary data.</text>
</comment>